<dbReference type="Proteomes" id="UP000189545">
    <property type="component" value="Chromosome"/>
</dbReference>
<dbReference type="EMBL" id="CP014782">
    <property type="protein sequence ID" value="AQS35708.1"/>
    <property type="molecule type" value="Genomic_DNA"/>
</dbReference>
<name>A0A1S6HJM8_9GAMM</name>
<sequence length="39" mass="4485">MREALNAVMSEWLLYKLKVCKSVPIALSNRINMSIEYVA</sequence>
<dbReference type="AlphaFoldDB" id="A0A1S6HJM8"/>
<gene>
    <name evidence="1" type="ORF">Sps_00504</name>
</gene>
<protein>
    <submittedName>
        <fullName evidence="1">Uncharacterized protein</fullName>
    </submittedName>
</protein>
<organism evidence="1 2">
    <name type="scientific">Shewanella psychrophila</name>
    <dbReference type="NCBI Taxonomy" id="225848"/>
    <lineage>
        <taxon>Bacteria</taxon>
        <taxon>Pseudomonadati</taxon>
        <taxon>Pseudomonadota</taxon>
        <taxon>Gammaproteobacteria</taxon>
        <taxon>Alteromonadales</taxon>
        <taxon>Shewanellaceae</taxon>
        <taxon>Shewanella</taxon>
    </lineage>
</organism>
<keyword evidence="2" id="KW-1185">Reference proteome</keyword>
<evidence type="ECO:0000313" key="1">
    <source>
        <dbReference type="EMBL" id="AQS35708.1"/>
    </source>
</evidence>
<reference evidence="1 2" key="1">
    <citation type="submission" date="2016-03" db="EMBL/GenBank/DDBJ databases">
        <title>Complete genome sequence of Shewanella psychrophila WP2, a deep sea bacterium isolated from west Pacific sediment.</title>
        <authorList>
            <person name="Xu G."/>
            <person name="Jian H."/>
        </authorList>
    </citation>
    <scope>NUCLEOTIDE SEQUENCE [LARGE SCALE GENOMIC DNA]</scope>
    <source>
        <strain evidence="1 2">WP2</strain>
    </source>
</reference>
<proteinExistence type="predicted"/>
<evidence type="ECO:0000313" key="2">
    <source>
        <dbReference type="Proteomes" id="UP000189545"/>
    </source>
</evidence>
<dbReference type="KEGG" id="spsw:Sps_00504"/>
<accession>A0A1S6HJM8</accession>